<proteinExistence type="inferred from homology"/>
<dbReference type="GO" id="GO:0019563">
    <property type="term" value="P:glycerol catabolic process"/>
    <property type="evidence" value="ECO:0007669"/>
    <property type="project" value="TreeGrafter"/>
</dbReference>
<dbReference type="PROSITE" id="PS51440">
    <property type="entry name" value="TIM_2"/>
    <property type="match status" value="1"/>
</dbReference>
<evidence type="ECO:0000256" key="3">
    <source>
        <dbReference type="RuleBase" id="RU363013"/>
    </source>
</evidence>
<gene>
    <name evidence="4" type="ORF">A3F29_04170</name>
</gene>
<dbReference type="Gene3D" id="3.20.20.70">
    <property type="entry name" value="Aldolase class I"/>
    <property type="match status" value="2"/>
</dbReference>
<dbReference type="PANTHER" id="PTHR21139">
    <property type="entry name" value="TRIOSEPHOSPHATE ISOMERASE"/>
    <property type="match status" value="1"/>
</dbReference>
<dbReference type="AlphaFoldDB" id="A0A1F7HK05"/>
<comment type="subunit">
    <text evidence="3">Homodimer.</text>
</comment>
<comment type="subcellular location">
    <subcellularLocation>
        <location evidence="3">Cytoplasm</location>
    </subcellularLocation>
</comment>
<dbReference type="GO" id="GO:0005829">
    <property type="term" value="C:cytosol"/>
    <property type="evidence" value="ECO:0007669"/>
    <property type="project" value="TreeGrafter"/>
</dbReference>
<dbReference type="InterPro" id="IPR013785">
    <property type="entry name" value="Aldolase_TIM"/>
</dbReference>
<comment type="caution">
    <text evidence="4">The sequence shown here is derived from an EMBL/GenBank/DDBJ whole genome shotgun (WGS) entry which is preliminary data.</text>
</comment>
<evidence type="ECO:0000313" key="5">
    <source>
        <dbReference type="Proteomes" id="UP000177199"/>
    </source>
</evidence>
<dbReference type="GO" id="GO:0006096">
    <property type="term" value="P:glycolytic process"/>
    <property type="evidence" value="ECO:0007669"/>
    <property type="project" value="UniProtKB-UniPathway"/>
</dbReference>
<dbReference type="PROSITE" id="PS00171">
    <property type="entry name" value="TIM_1"/>
    <property type="match status" value="1"/>
</dbReference>
<dbReference type="Proteomes" id="UP000177199">
    <property type="component" value="Unassembled WGS sequence"/>
</dbReference>
<dbReference type="CDD" id="cd00311">
    <property type="entry name" value="TIM"/>
    <property type="match status" value="1"/>
</dbReference>
<protein>
    <recommendedName>
        <fullName evidence="3">Triosephosphate isomerase</fullName>
        <ecNumber evidence="3">5.3.1.1</ecNumber>
    </recommendedName>
</protein>
<dbReference type="UniPathway" id="UPA00109">
    <property type="reaction ID" value="UER00189"/>
</dbReference>
<reference evidence="4 5" key="1">
    <citation type="journal article" date="2016" name="Nat. Commun.">
        <title>Thousands of microbial genomes shed light on interconnected biogeochemical processes in an aquifer system.</title>
        <authorList>
            <person name="Anantharaman K."/>
            <person name="Brown C.T."/>
            <person name="Hug L.A."/>
            <person name="Sharon I."/>
            <person name="Castelle C.J."/>
            <person name="Probst A.J."/>
            <person name="Thomas B.C."/>
            <person name="Singh A."/>
            <person name="Wilkins M.J."/>
            <person name="Karaoz U."/>
            <person name="Brodie E.L."/>
            <person name="Williams K.H."/>
            <person name="Hubbard S.S."/>
            <person name="Banfield J.F."/>
        </authorList>
    </citation>
    <scope>NUCLEOTIDE SEQUENCE [LARGE SCALE GENOMIC DNA]</scope>
</reference>
<evidence type="ECO:0000256" key="1">
    <source>
        <dbReference type="ARBA" id="ARBA00007422"/>
    </source>
</evidence>
<dbReference type="UniPathway" id="UPA00138"/>
<comment type="pathway">
    <text evidence="3">Carbohydrate biosynthesis; gluconeogenesis.</text>
</comment>
<evidence type="ECO:0000256" key="2">
    <source>
        <dbReference type="ARBA" id="ARBA00023235"/>
    </source>
</evidence>
<keyword evidence="2 3" id="KW-0413">Isomerase</keyword>
<dbReference type="InterPro" id="IPR000652">
    <property type="entry name" value="Triosephosphate_isomerase"/>
</dbReference>
<sequence>MRYLIANWKSTKNVEDAFSWVVQFNHLLKKESSIQKKLNNDELKIIICPSFHLLTTVKAKIAKSKNIAIGAQDVSFFEQGNYTGEVSAQNLKNIINYSIIGHSERRKYLKETDNMIDQKISILKDYSIEPILCIRDNKDLIPKEVRFIAYEPIYAIGTGKNESLTEILNAKAKINHDRDTIFIYGGSVIPDNITEYSNSPEIQGFLVGNASKDPNSFIMIASRL</sequence>
<dbReference type="Pfam" id="PF00121">
    <property type="entry name" value="TIM"/>
    <property type="match status" value="1"/>
</dbReference>
<dbReference type="GO" id="GO:0006094">
    <property type="term" value="P:gluconeogenesis"/>
    <property type="evidence" value="ECO:0007669"/>
    <property type="project" value="UniProtKB-UniPathway"/>
</dbReference>
<dbReference type="PANTHER" id="PTHR21139:SF42">
    <property type="entry name" value="TRIOSEPHOSPHATE ISOMERASE"/>
    <property type="match status" value="1"/>
</dbReference>
<accession>A0A1F7HK05</accession>
<dbReference type="GO" id="GO:0004807">
    <property type="term" value="F:triose-phosphate isomerase activity"/>
    <property type="evidence" value="ECO:0007669"/>
    <property type="project" value="UniProtKB-EC"/>
</dbReference>
<name>A0A1F7HK05_9BACT</name>
<comment type="pathway">
    <text evidence="3">Carbohydrate degradation; glycolysis; D-glyceraldehyde 3-phosphate from glycerone phosphate: step 1/1.</text>
</comment>
<dbReference type="EC" id="5.3.1.1" evidence="3"/>
<keyword evidence="3" id="KW-0312">Gluconeogenesis</keyword>
<keyword evidence="3" id="KW-0963">Cytoplasm</keyword>
<keyword evidence="3" id="KW-0324">Glycolysis</keyword>
<dbReference type="SUPFAM" id="SSF51351">
    <property type="entry name" value="Triosephosphate isomerase (TIM)"/>
    <property type="match status" value="1"/>
</dbReference>
<dbReference type="GO" id="GO:0046166">
    <property type="term" value="P:glyceraldehyde-3-phosphate biosynthetic process"/>
    <property type="evidence" value="ECO:0007669"/>
    <property type="project" value="TreeGrafter"/>
</dbReference>
<dbReference type="EMBL" id="MFZV01000004">
    <property type="protein sequence ID" value="OGK31511.1"/>
    <property type="molecule type" value="Genomic_DNA"/>
</dbReference>
<comment type="catalytic activity">
    <reaction evidence="3">
        <text>D-glyceraldehyde 3-phosphate = dihydroxyacetone phosphate</text>
        <dbReference type="Rhea" id="RHEA:18585"/>
        <dbReference type="ChEBI" id="CHEBI:57642"/>
        <dbReference type="ChEBI" id="CHEBI:59776"/>
        <dbReference type="EC" id="5.3.1.1"/>
    </reaction>
</comment>
<organism evidence="4 5">
    <name type="scientific">Candidatus Roizmanbacteria bacterium RIFCSPHIGHO2_12_FULL_33_9</name>
    <dbReference type="NCBI Taxonomy" id="1802045"/>
    <lineage>
        <taxon>Bacteria</taxon>
        <taxon>Candidatus Roizmaniibacteriota</taxon>
    </lineage>
</organism>
<dbReference type="InterPro" id="IPR020861">
    <property type="entry name" value="Triosephosphate_isomerase_AS"/>
</dbReference>
<dbReference type="InterPro" id="IPR035990">
    <property type="entry name" value="TIM_sf"/>
</dbReference>
<comment type="similarity">
    <text evidence="1 3">Belongs to the triosephosphate isomerase family.</text>
</comment>
<evidence type="ECO:0000313" key="4">
    <source>
        <dbReference type="EMBL" id="OGK31511.1"/>
    </source>
</evidence>